<evidence type="ECO:0008006" key="5">
    <source>
        <dbReference type="Google" id="ProtNLM"/>
    </source>
</evidence>
<feature type="transmembrane region" description="Helical" evidence="2">
    <location>
        <begin position="293"/>
        <end position="314"/>
    </location>
</feature>
<keyword evidence="2" id="KW-0472">Membrane</keyword>
<dbReference type="PANTHER" id="PTHR36838:SF3">
    <property type="entry name" value="TRANSPORTER AUXIN EFFLUX CARRIER EC FAMILY"/>
    <property type="match status" value="1"/>
</dbReference>
<feature type="transmembrane region" description="Helical" evidence="2">
    <location>
        <begin position="326"/>
        <end position="344"/>
    </location>
</feature>
<keyword evidence="2" id="KW-1133">Transmembrane helix</keyword>
<name>A0A1I0CAV9_9FIRM</name>
<sequence>MATICLLKYLTIDYVGSIIWRYDYNDKAKEEIIIMTDIIARIIPIILLISLGQYLRYKEFFHQKTIDEIKNVVINIALSAVLFIAFFNMDLMAEYFLVFIIIFLVLIIFFLIGLALNNYQQFHHPLMPFITSGFSFGFLGIPLFTTVFGIENLGMLSIIGVGHEFFIWILFYPAMRMRFKNEKFSVGMAKDILFSPLMISIALGMFFNIADLGDWIQGNAIPNGFYVTVQYLADLATPLMLIIIGFGLRFNKRYMKQSIKFYIIRMMIILTIGYATKYLIIDRIMPSSEMFNYAYFTFLILPPPLSLSIFVGSYSSKENEELANNTVVLSTVMSIAIFILFMLFL</sequence>
<organism evidence="3 4">
    <name type="scientific">Natronincola peptidivorans</name>
    <dbReference type="NCBI Taxonomy" id="426128"/>
    <lineage>
        <taxon>Bacteria</taxon>
        <taxon>Bacillati</taxon>
        <taxon>Bacillota</taxon>
        <taxon>Clostridia</taxon>
        <taxon>Peptostreptococcales</taxon>
        <taxon>Natronincolaceae</taxon>
        <taxon>Natronincola</taxon>
    </lineage>
</organism>
<keyword evidence="1" id="KW-0813">Transport</keyword>
<dbReference type="STRING" id="426128.SAMN05660297_01566"/>
<feature type="transmembrane region" description="Helical" evidence="2">
    <location>
        <begin position="153"/>
        <end position="171"/>
    </location>
</feature>
<feature type="transmembrane region" description="Helical" evidence="2">
    <location>
        <begin position="128"/>
        <end position="147"/>
    </location>
</feature>
<feature type="transmembrane region" description="Helical" evidence="2">
    <location>
        <begin position="192"/>
        <end position="210"/>
    </location>
</feature>
<dbReference type="EMBL" id="FOHU01000005">
    <property type="protein sequence ID" value="SET16639.1"/>
    <property type="molecule type" value="Genomic_DNA"/>
</dbReference>
<feature type="transmembrane region" description="Helical" evidence="2">
    <location>
        <begin position="95"/>
        <end position="116"/>
    </location>
</feature>
<protein>
    <recommendedName>
        <fullName evidence="5">Membrane transport protein</fullName>
    </recommendedName>
</protein>
<dbReference type="PANTHER" id="PTHR36838">
    <property type="entry name" value="AUXIN EFFLUX CARRIER FAMILY PROTEIN"/>
    <property type="match status" value="1"/>
</dbReference>
<evidence type="ECO:0000313" key="3">
    <source>
        <dbReference type="EMBL" id="SET16639.1"/>
    </source>
</evidence>
<feature type="transmembrane region" description="Helical" evidence="2">
    <location>
        <begin position="72"/>
        <end position="89"/>
    </location>
</feature>
<reference evidence="3 4" key="1">
    <citation type="submission" date="2016-10" db="EMBL/GenBank/DDBJ databases">
        <authorList>
            <person name="de Groot N.N."/>
        </authorList>
    </citation>
    <scope>NUCLEOTIDE SEQUENCE [LARGE SCALE GENOMIC DNA]</scope>
    <source>
        <strain evidence="3 4">DSM 18979</strain>
    </source>
</reference>
<keyword evidence="2" id="KW-0812">Transmembrane</keyword>
<accession>A0A1I0CAV9</accession>
<dbReference type="AlphaFoldDB" id="A0A1I0CAV9"/>
<evidence type="ECO:0000256" key="1">
    <source>
        <dbReference type="ARBA" id="ARBA00022448"/>
    </source>
</evidence>
<dbReference type="Proteomes" id="UP000199568">
    <property type="component" value="Unassembled WGS sequence"/>
</dbReference>
<feature type="transmembrane region" description="Helical" evidence="2">
    <location>
        <begin position="262"/>
        <end position="281"/>
    </location>
</feature>
<evidence type="ECO:0000256" key="2">
    <source>
        <dbReference type="SAM" id="Phobius"/>
    </source>
</evidence>
<evidence type="ECO:0000313" key="4">
    <source>
        <dbReference type="Proteomes" id="UP000199568"/>
    </source>
</evidence>
<feature type="transmembrane region" description="Helical" evidence="2">
    <location>
        <begin position="230"/>
        <end position="250"/>
    </location>
</feature>
<keyword evidence="4" id="KW-1185">Reference proteome</keyword>
<gene>
    <name evidence="3" type="ORF">SAMN05660297_01566</name>
</gene>
<feature type="transmembrane region" description="Helical" evidence="2">
    <location>
        <begin position="32"/>
        <end position="51"/>
    </location>
</feature>
<proteinExistence type="predicted"/>